<protein>
    <submittedName>
        <fullName evidence="9">FMN-binding protein</fullName>
    </submittedName>
</protein>
<accession>A0A949JZT4</accession>
<dbReference type="AlphaFoldDB" id="A0A949JZT4"/>
<evidence type="ECO:0000256" key="1">
    <source>
        <dbReference type="ARBA" id="ARBA00022448"/>
    </source>
</evidence>
<dbReference type="GO" id="GO:0005886">
    <property type="term" value="C:plasma membrane"/>
    <property type="evidence" value="ECO:0007669"/>
    <property type="project" value="InterPro"/>
</dbReference>
<keyword evidence="7" id="KW-1133">Transmembrane helix</keyword>
<evidence type="ECO:0000256" key="4">
    <source>
        <dbReference type="ARBA" id="ARBA00022643"/>
    </source>
</evidence>
<evidence type="ECO:0000256" key="7">
    <source>
        <dbReference type="SAM" id="Phobius"/>
    </source>
</evidence>
<keyword evidence="2" id="KW-0597">Phosphoprotein</keyword>
<keyword evidence="4" id="KW-0288">FMN</keyword>
<evidence type="ECO:0000256" key="2">
    <source>
        <dbReference type="ARBA" id="ARBA00022553"/>
    </source>
</evidence>
<gene>
    <name evidence="9" type="ORF">KTH89_17005</name>
</gene>
<dbReference type="PANTHER" id="PTHR36118">
    <property type="entry name" value="ION-TRANSLOCATING OXIDOREDUCTASE COMPLEX SUBUNIT G"/>
    <property type="match status" value="1"/>
</dbReference>
<keyword evidence="3" id="KW-0285">Flavoprotein</keyword>
<dbReference type="EMBL" id="JAHQCW010000031">
    <property type="protein sequence ID" value="MBU9738245.1"/>
    <property type="molecule type" value="Genomic_DNA"/>
</dbReference>
<feature type="domain" description="FMN-binding" evidence="8">
    <location>
        <begin position="84"/>
        <end position="330"/>
    </location>
</feature>
<evidence type="ECO:0000256" key="5">
    <source>
        <dbReference type="ARBA" id="ARBA00022982"/>
    </source>
</evidence>
<keyword evidence="5" id="KW-0249">Electron transport</keyword>
<dbReference type="InterPro" id="IPR010209">
    <property type="entry name" value="Ion_transpt_RnfG/RsxG"/>
</dbReference>
<dbReference type="GO" id="GO:0010181">
    <property type="term" value="F:FMN binding"/>
    <property type="evidence" value="ECO:0007669"/>
    <property type="project" value="InterPro"/>
</dbReference>
<organism evidence="9 10">
    <name type="scientific">Diplocloster agilis</name>
    <dbReference type="NCBI Taxonomy" id="2850323"/>
    <lineage>
        <taxon>Bacteria</taxon>
        <taxon>Bacillati</taxon>
        <taxon>Bacillota</taxon>
        <taxon>Clostridia</taxon>
        <taxon>Lachnospirales</taxon>
        <taxon>Lachnospiraceae</taxon>
        <taxon>Diplocloster</taxon>
    </lineage>
</organism>
<comment type="caution">
    <text evidence="9">The sequence shown here is derived from an EMBL/GenBank/DDBJ whole genome shotgun (WGS) entry which is preliminary data.</text>
</comment>
<dbReference type="InterPro" id="IPR007329">
    <property type="entry name" value="FMN-bd"/>
</dbReference>
<evidence type="ECO:0000313" key="10">
    <source>
        <dbReference type="Proteomes" id="UP000712157"/>
    </source>
</evidence>
<evidence type="ECO:0000313" key="9">
    <source>
        <dbReference type="EMBL" id="MBU9738245.1"/>
    </source>
</evidence>
<evidence type="ECO:0000256" key="3">
    <source>
        <dbReference type="ARBA" id="ARBA00022630"/>
    </source>
</evidence>
<feature type="region of interest" description="Disordered" evidence="6">
    <location>
        <begin position="278"/>
        <end position="307"/>
    </location>
</feature>
<keyword evidence="7" id="KW-0472">Membrane</keyword>
<sequence length="338" mass="35809">MKDNGWKGIITLVIVTVIAFGVILGANYFGRGTDKETEQSVAGEQKEIDINSFGNVDPAIQSAYRILDEQGNAGGYKVVTKTKGYGGDLLLELVFDKNGDTITRMEVLEHNETEGLGALIKEPAFLEQFKNVPLPVTLKNAAAEPELPAEGTAFEDGTYTVEADQPDYNGYRNTMKLTITDGKMTEIIWDALDAEGKSKRVLSDNGEYVMTESGPTWKEQAEALAAAVIENQSTDFLSPDDQGKTDAVAGVSISITDFVTLVKQCLVQAAGTQMEGAQTADAAGSEDLTGSADAAGSADSGRGTTVDGVSGATISSRAVIEGIDKGYTFIKNYLGTLS</sequence>
<dbReference type="RefSeq" id="WP_238722496.1">
    <property type="nucleotide sequence ID" value="NZ_JAHQCW010000031.1"/>
</dbReference>
<dbReference type="GO" id="GO:0009055">
    <property type="term" value="F:electron transfer activity"/>
    <property type="evidence" value="ECO:0007669"/>
    <property type="project" value="InterPro"/>
</dbReference>
<dbReference type="Proteomes" id="UP000712157">
    <property type="component" value="Unassembled WGS sequence"/>
</dbReference>
<dbReference type="PANTHER" id="PTHR36118:SF1">
    <property type="entry name" value="ION-TRANSLOCATING OXIDOREDUCTASE COMPLEX SUBUNIT G"/>
    <property type="match status" value="1"/>
</dbReference>
<dbReference type="Gene3D" id="3.90.1010.20">
    <property type="match status" value="1"/>
</dbReference>
<dbReference type="Pfam" id="PF04205">
    <property type="entry name" value="FMN_bind"/>
    <property type="match status" value="2"/>
</dbReference>
<feature type="compositionally biased region" description="Low complexity" evidence="6">
    <location>
        <begin position="287"/>
        <end position="305"/>
    </location>
</feature>
<dbReference type="SMART" id="SM00900">
    <property type="entry name" value="FMN_bind"/>
    <property type="match status" value="1"/>
</dbReference>
<reference evidence="9" key="1">
    <citation type="submission" date="2021-06" db="EMBL/GenBank/DDBJ databases">
        <title>Description of novel taxa of the family Lachnospiraceae.</title>
        <authorList>
            <person name="Chaplin A.V."/>
            <person name="Sokolova S.R."/>
            <person name="Pikina A.P."/>
            <person name="Korzhanova M."/>
            <person name="Belova V."/>
            <person name="Korostin D."/>
            <person name="Efimov B.A."/>
        </authorList>
    </citation>
    <scope>NUCLEOTIDE SEQUENCE</scope>
    <source>
        <strain evidence="9">ASD5720</strain>
    </source>
</reference>
<keyword evidence="10" id="KW-1185">Reference proteome</keyword>
<evidence type="ECO:0000256" key="6">
    <source>
        <dbReference type="SAM" id="MobiDB-lite"/>
    </source>
</evidence>
<proteinExistence type="predicted"/>
<keyword evidence="7" id="KW-0812">Transmembrane</keyword>
<name>A0A949JZT4_9FIRM</name>
<evidence type="ECO:0000259" key="8">
    <source>
        <dbReference type="SMART" id="SM00900"/>
    </source>
</evidence>
<dbReference type="GO" id="GO:0022900">
    <property type="term" value="P:electron transport chain"/>
    <property type="evidence" value="ECO:0007669"/>
    <property type="project" value="InterPro"/>
</dbReference>
<keyword evidence="1" id="KW-0813">Transport</keyword>
<feature type="transmembrane region" description="Helical" evidence="7">
    <location>
        <begin position="6"/>
        <end position="29"/>
    </location>
</feature>